<feature type="disulfide bond" evidence="13">
    <location>
        <begin position="494"/>
        <end position="506"/>
    </location>
</feature>
<dbReference type="PROSITE" id="PS01248">
    <property type="entry name" value="EGF_LAM_1"/>
    <property type="match status" value="7"/>
</dbReference>
<dbReference type="Gene3D" id="2.60.120.200">
    <property type="match status" value="2"/>
</dbReference>
<dbReference type="GO" id="GO:0030155">
    <property type="term" value="P:regulation of cell adhesion"/>
    <property type="evidence" value="ECO:0007669"/>
    <property type="project" value="InterPro"/>
</dbReference>
<dbReference type="FunFam" id="2.10.25.10:FF:000209">
    <property type="entry name" value="Laminin subunit alpha 5"/>
    <property type="match status" value="3"/>
</dbReference>
<feature type="coiled-coil region" evidence="14">
    <location>
        <begin position="2299"/>
        <end position="2326"/>
    </location>
</feature>
<feature type="disulfide bond" evidence="13">
    <location>
        <begin position="2054"/>
        <end position="2063"/>
    </location>
</feature>
<feature type="coiled-coil region" evidence="14">
    <location>
        <begin position="2364"/>
        <end position="2398"/>
    </location>
</feature>
<dbReference type="InterPro" id="IPR008211">
    <property type="entry name" value="Laminin_N"/>
</dbReference>
<feature type="domain" description="Laminin N-terminal" evidence="22">
    <location>
        <begin position="26"/>
        <end position="274"/>
    </location>
</feature>
<feature type="domain" description="Laminin EGF-like" evidence="20">
    <location>
        <begin position="678"/>
        <end position="728"/>
    </location>
</feature>
<dbReference type="FunFam" id="2.10.25.10:FF:000082">
    <property type="entry name" value="Laminin subunit alpha 1"/>
    <property type="match status" value="3"/>
</dbReference>
<feature type="domain" description="Laminin EGF-like" evidence="20">
    <location>
        <begin position="632"/>
        <end position="677"/>
    </location>
</feature>
<feature type="disulfide bond" evidence="13">
    <location>
        <begin position="496"/>
        <end position="513"/>
    </location>
</feature>
<dbReference type="CDD" id="cd00055">
    <property type="entry name" value="EGF_Lam"/>
    <property type="match status" value="20"/>
</dbReference>
<reference evidence="23" key="1">
    <citation type="submission" date="2020-04" db="EMBL/GenBank/DDBJ databases">
        <authorList>
            <person name="Neveu A P."/>
        </authorList>
    </citation>
    <scope>NUCLEOTIDE SEQUENCE</scope>
    <source>
        <tissue evidence="23">Whole embryo</tissue>
    </source>
</reference>
<dbReference type="FunFam" id="2.10.25.10:FF:000069">
    <property type="entry name" value="Laminin subunit alpha 1"/>
    <property type="match status" value="1"/>
</dbReference>
<organism evidence="23">
    <name type="scientific">Phallusia mammillata</name>
    <dbReference type="NCBI Taxonomy" id="59560"/>
    <lineage>
        <taxon>Eukaryota</taxon>
        <taxon>Metazoa</taxon>
        <taxon>Chordata</taxon>
        <taxon>Tunicata</taxon>
        <taxon>Ascidiacea</taxon>
        <taxon>Phlebobranchia</taxon>
        <taxon>Ascidiidae</taxon>
        <taxon>Phallusia</taxon>
    </lineage>
</organism>
<evidence type="ECO:0000256" key="17">
    <source>
        <dbReference type="SAM" id="SignalP"/>
    </source>
</evidence>
<feature type="signal peptide" evidence="17">
    <location>
        <begin position="1"/>
        <end position="16"/>
    </location>
</feature>
<feature type="domain" description="Laminin EGF-like" evidence="20">
    <location>
        <begin position="540"/>
        <end position="585"/>
    </location>
</feature>
<keyword evidence="16" id="KW-0472">Membrane</keyword>
<keyword evidence="2" id="KW-0964">Secreted</keyword>
<feature type="disulfide bond" evidence="13">
    <location>
        <begin position="540"/>
        <end position="552"/>
    </location>
</feature>
<feature type="domain" description="Laminin EGF-like" evidence="20">
    <location>
        <begin position="494"/>
        <end position="539"/>
    </location>
</feature>
<dbReference type="GO" id="GO:0030334">
    <property type="term" value="P:regulation of cell migration"/>
    <property type="evidence" value="ECO:0007669"/>
    <property type="project" value="InterPro"/>
</dbReference>
<evidence type="ECO:0000259" key="22">
    <source>
        <dbReference type="PROSITE" id="PS51117"/>
    </source>
</evidence>
<dbReference type="Pfam" id="PF00054">
    <property type="entry name" value="Laminin_G_1"/>
    <property type="match status" value="1"/>
</dbReference>
<comment type="subcellular location">
    <subcellularLocation>
        <location evidence="1">Secreted</location>
        <location evidence="1">Extracellular space</location>
        <location evidence="1">Extracellular matrix</location>
        <location evidence="1">Basement membrane</location>
    </subcellularLocation>
</comment>
<keyword evidence="9 12" id="KW-1015">Disulfide bond</keyword>
<dbReference type="EMBL" id="LR787510">
    <property type="protein sequence ID" value="CAB3263372.1"/>
    <property type="molecule type" value="mRNA"/>
</dbReference>
<feature type="region of interest" description="Disordered" evidence="15">
    <location>
        <begin position="3332"/>
        <end position="3362"/>
    </location>
</feature>
<proteinExistence type="evidence at transcript level"/>
<dbReference type="InterPro" id="IPR002049">
    <property type="entry name" value="LE_dom"/>
</dbReference>
<dbReference type="SMART" id="SM00180">
    <property type="entry name" value="EGF_Lam"/>
    <property type="match status" value="21"/>
</dbReference>
<dbReference type="InterPro" id="IPR000742">
    <property type="entry name" value="EGF"/>
</dbReference>
<evidence type="ECO:0000313" key="23">
    <source>
        <dbReference type="EMBL" id="CAB3263372.1"/>
    </source>
</evidence>
<feature type="domain" description="Laminin EGF-like" evidence="20">
    <location>
        <begin position="1529"/>
        <end position="1580"/>
    </location>
</feature>
<evidence type="ECO:0000256" key="4">
    <source>
        <dbReference type="ARBA" id="ARBA00022729"/>
    </source>
</evidence>
<dbReference type="PROSITE" id="PS50025">
    <property type="entry name" value="LAM_G_DOMAIN"/>
    <property type="match status" value="2"/>
</dbReference>
<feature type="domain" description="Laminin G" evidence="18">
    <location>
        <begin position="2738"/>
        <end position="2935"/>
    </location>
</feature>
<feature type="domain" description="Laminin EGF-like" evidence="20">
    <location>
        <begin position="1877"/>
        <end position="1932"/>
    </location>
</feature>
<feature type="region of interest" description="Disordered" evidence="15">
    <location>
        <begin position="3204"/>
        <end position="3271"/>
    </location>
</feature>
<dbReference type="Pfam" id="PF00052">
    <property type="entry name" value="Laminin_B"/>
    <property type="match status" value="1"/>
</dbReference>
<dbReference type="SMART" id="SM00136">
    <property type="entry name" value="LamNT"/>
    <property type="match status" value="1"/>
</dbReference>
<dbReference type="SMART" id="SM00281">
    <property type="entry name" value="LamB"/>
    <property type="match status" value="1"/>
</dbReference>
<keyword evidence="3" id="KW-0272">Extracellular matrix</keyword>
<feature type="disulfide bond" evidence="13">
    <location>
        <begin position="1958"/>
        <end position="1967"/>
    </location>
</feature>
<dbReference type="Gene3D" id="2.10.25.10">
    <property type="entry name" value="Laminin"/>
    <property type="match status" value="17"/>
</dbReference>
<evidence type="ECO:0000256" key="7">
    <source>
        <dbReference type="ARBA" id="ARBA00022889"/>
    </source>
</evidence>
<feature type="disulfide bond" evidence="12">
    <location>
        <begin position="2098"/>
        <end position="2107"/>
    </location>
</feature>
<dbReference type="GO" id="GO:0045995">
    <property type="term" value="P:regulation of embryonic development"/>
    <property type="evidence" value="ECO:0007669"/>
    <property type="project" value="InterPro"/>
</dbReference>
<feature type="compositionally biased region" description="Polar residues" evidence="15">
    <location>
        <begin position="3352"/>
        <end position="3362"/>
    </location>
</feature>
<feature type="disulfide bond" evidence="13">
    <location>
        <begin position="2006"/>
        <end position="2015"/>
    </location>
</feature>
<dbReference type="PANTHER" id="PTHR10574">
    <property type="entry name" value="NETRIN/LAMININ-RELATED"/>
    <property type="match status" value="1"/>
</dbReference>
<accession>A0A6F9DIX3</accession>
<evidence type="ECO:0000256" key="2">
    <source>
        <dbReference type="ARBA" id="ARBA00022525"/>
    </source>
</evidence>
<feature type="disulfide bond" evidence="13">
    <location>
        <begin position="607"/>
        <end position="616"/>
    </location>
</feature>
<feature type="disulfide bond" evidence="13">
    <location>
        <begin position="653"/>
        <end position="662"/>
    </location>
</feature>
<dbReference type="FunFam" id="2.60.120.260:FF:000092">
    <property type="entry name" value="Laminin subunit alpha-3"/>
    <property type="match status" value="1"/>
</dbReference>
<dbReference type="GO" id="GO:0007155">
    <property type="term" value="P:cell adhesion"/>
    <property type="evidence" value="ECO:0007669"/>
    <property type="project" value="UniProtKB-KW"/>
</dbReference>
<dbReference type="PRINTS" id="PR00011">
    <property type="entry name" value="EGFLAMININ"/>
</dbReference>
<feature type="domain" description="Laminin EGF-like" evidence="20">
    <location>
        <begin position="2034"/>
        <end position="2080"/>
    </location>
</feature>
<evidence type="ECO:0000256" key="13">
    <source>
        <dbReference type="PROSITE-ProRule" id="PRU00460"/>
    </source>
</evidence>
<keyword evidence="8 14" id="KW-0175">Coiled coil</keyword>
<keyword evidence="5" id="KW-0677">Repeat</keyword>
<feature type="domain" description="Laminin EGF-like" evidence="20">
    <location>
        <begin position="1480"/>
        <end position="1528"/>
    </location>
</feature>
<feature type="domain" description="Laminin EGF-like" evidence="20">
    <location>
        <begin position="729"/>
        <end position="781"/>
    </location>
</feature>
<feature type="disulfide bond" evidence="13">
    <location>
        <begin position="586"/>
        <end position="598"/>
    </location>
</feature>
<dbReference type="FunFam" id="2.10.25.10:FF:000051">
    <property type="entry name" value="Laminin subunit alpha 4"/>
    <property type="match status" value="1"/>
</dbReference>
<feature type="disulfide bond" evidence="13">
    <location>
        <begin position="561"/>
        <end position="570"/>
    </location>
</feature>
<dbReference type="InterPro" id="IPR009254">
    <property type="entry name" value="Laminin_aI"/>
</dbReference>
<dbReference type="SUPFAM" id="SSF57196">
    <property type="entry name" value="EGF/Laminin"/>
    <property type="match status" value="16"/>
</dbReference>
<keyword evidence="12" id="KW-0245">EGF-like domain</keyword>
<feature type="disulfide bond" evidence="13">
    <location>
        <begin position="1504"/>
        <end position="1513"/>
    </location>
</feature>
<evidence type="ECO:0000256" key="1">
    <source>
        <dbReference type="ARBA" id="ARBA00004302"/>
    </source>
</evidence>
<dbReference type="SMART" id="SM00282">
    <property type="entry name" value="LamG"/>
    <property type="match status" value="2"/>
</dbReference>
<dbReference type="FunFam" id="2.10.25.10:FF:000561">
    <property type="entry name" value="Wing blister, isoform B"/>
    <property type="match status" value="1"/>
</dbReference>
<feature type="transmembrane region" description="Helical" evidence="16">
    <location>
        <begin position="3300"/>
        <end position="3325"/>
    </location>
</feature>
<dbReference type="CDD" id="cd00110">
    <property type="entry name" value="LamG"/>
    <property type="match status" value="2"/>
</dbReference>
<dbReference type="InterPro" id="IPR000034">
    <property type="entry name" value="Laminin_IV"/>
</dbReference>
<protein>
    <submittedName>
        <fullName evidence="23">Laminin subunit alpha-5</fullName>
    </submittedName>
</protein>
<dbReference type="SUPFAM" id="SSF49899">
    <property type="entry name" value="Concanavalin A-like lectins/glucanases"/>
    <property type="match status" value="2"/>
</dbReference>
<feature type="disulfide bond" evidence="13">
    <location>
        <begin position="515"/>
        <end position="524"/>
    </location>
</feature>
<sequence>MLRLAIALTLAWQCLAQLNTDLIVTEEGILSPPYFNIASGKHIEATATCGTGGPELFCKLTGGTNFEFSNSVHQGQVCDVCNSNTPGKSHPANNAIDGTEKWWQSPPLSRGNEFNKVNMTIHLGQVFHVAYVLIKFANSPRAGTWVLERSSDYGASYQPWQYFANTNSDCYNLFGMDSLEEITRDDSVKCTSDYSSVVPLENGEVIVSMVKGRPGSYNFSYAPVLQEWSKATNVRLRFLRTKTLLGHLMAVSEQDPTVTRRYYYSIKDISIGGRCVCNGHADTCRPDPLDLYKSKCLCQHNTCGSSCEYCCPGFEQKAWRAAVPGSTNECEACNCHGHSTSCYYDEEVAKRRLSLDLAGNYEGGGVCINCTHNTAGINCELCAAGYWRPSHVDPHDPNGCRPCDCDSAYTVGSCEPNTGRCYCKVQYAGDRCDRCAPGYYDFPECRLCDCYYNGTLDGVCLPINDACPCKYNYAGKYCNECARGFFNFPKCDVCECHGEGVSTDVCDPYTGDCPCADGFAGPACDRCARGYFNYPLCQRCPCSEVGTTPEICDITTGECFCNEKFTGQSCDDCKPGYYGFPLCEACQCFGQGSYDNTCDTQSGRCYCKPNYRGDRCEECAPEFYGYPNCVSCACDIHGSLKTTCDPVTGKCLCRENIGGQRCDECTPDYFNFPRCEECSCDARGIESIVPGVCLAFTTGQCECKENVMGKNCDMCKPLHYDLDRGCVSCNCFVQGTLDGVGECDTDDGQCWCRPYTCSQRCSQCEDGFFSLEERNYLGCTSCECDIGGAMTAHCDKNSGQCNCKDGIGGRRCNRAVDGFFFPTLYQNQYELEDGSTPDRSILRYGFDNTEFHNFSMRGYAQFSTVQPTIVMHISVDLHNLYRVLVRYVNPTTTPLTGTVSFVTYFDGTGGETSAKECLDCTEQSYPVTFDISAEPRVITIPNPFVLNRGTWTVVIEAQPGLLVDYLVLLPSEFYEPGILQLSTTTPCIPTTTPNGKECVMFSHPNLDSFTMIDLPSQVDRTRLATPSTAHPEMVHIDATVGDIEQSKFSTKIALPQAGKYILVLEYASNADRFQTAQVTVTDGASNNYDNVKFNVYSCPYSFLCRQVALGVLNDVQVFDMSLPVMRVSITTESGTSFYVKSLTAIPLADWTMELVEPKPRCITMSGPEFDRCVATSYNVPLGASRFNVPPAQEAGGSGDEEPIPPVFPDTMDKNVDVVYLDDADKESGRPTALQIPMDLQPGRYVFLVHYYNPDFTSFSPRVVIDGGVTSTGTVNVTHCPFSDGCRGVVTTDDGRILVDITVPTTMFTITVPDGKAFWIEYVLAIPEEIYDQSLLDLAPIDKSTDFILMCSTDGQQSFYNTIENPSEFCRDSIFSLTVDYNDGGLECNCSGAGTVGGGDAVCADYGGQCPCKPHVIGRRCDQCETGYYNYPDCMACDCGGALCDKITGECICPPNTVKPGCDTCVPFTHSFHPEAGCDECDCNVHGVINVADQGCDPADGQCKCKENVSGQRCDRCSPGYFGFPDCQKCTCDERGALAADGCDPINGQCACKENVEGLQCNVCKAGTFYLDINNPLGCTECFCFGVGTGCSRSQYPATEISDMEGWIVLNLVNDEPEIVPTNNGATINVNIDQAGGQEDPTRPNIYWAAPRTYLGQLVGSYGGELRYTTTWSSGGGRGDSSSGGSAIPAPLLGAIPDVILKGNDLVVGWTNPNPSSNVRLELVDRNFLHDKSGNPVSRADMMMILSNLQSLHIRASPEINIRSISLDDVVMTTTDYSLPIGSGPSIPAVEECTCPPGYVGHSCEECAAGHRRDDRGQYLGYCTQCNCFPHCISCDESGNLLQNDTCMHNTAGPDCGRCTDGYIKNTTSGDIESCQPCPCPFPDVDGNFADTCEELDGDLVCHCKIGYTGERCERCANGYFGNPAVYGGFCQPCNCHDNLDPNLIMEDCDPLTGVCYDCQFNTGGKYCERCADGYYGDAITAKNCTECDCSSCGTDVCDHYQGHCSCQPHVIGHLCDTCEPGYWNFQSCSGCQRCNCAGGAIGKECDIATGQCTCAPNIVGLRCDRCAPGFYEYSEMGCKPCKCRNNGPCNPKNGKCECPPGITGDQCDQCELARHILHEGKEECTRCGTCTDDLLDVVEPMTSRVTRTLDTLANVSLGVVAYQRLEKLQNEVENSLANLDMEEGLITTGSDTVGNLLNGGLDALDEMVSGSGANGLEEVSGGTTSEVAEIRSSLIIDLDNEISQIETSVSQMCNHTDVLLGQVKSTENETMGALANARALDSLSAEFMNEAKDLKDRLTKEATGDSDDYEEKLAEAEQMVKEMNERDFGPMMMVADTELTAAQALLHNVMTNFSEPAANVSSQVETLSNDFSDKQMKLRDLRNKMNNATAKINDATTANAVNRKNLSETSEALNNINTDAGMATDLLSDAEQLLNATKASVNGPITNGISELDNLEEGLNQAMGELQPYTDLLNNDLEKVAPLVNQSMEKASQLAADVQALQDIIDNVVTPENAANAYQRIVIAMTDAANAAEKALNASINAEMDVADKNLQEAAEMADQKSSTLLAETEDLQQNGLAKLQKDMEDVQNNLNAADGTADDRQSELDAIKDRINGLNRDGIDADLDLARTRTESAVALTEQANTQADELQAQIASAPDTNIDLGRELEATRAAFGDVPTDLVAAISLANELLAQKKALENLDNDLQMPKKIQDIQKKIALTRNVANSVKSSIKFVPLTSPISADNPPEYVELRTPVTVVRTEDHVRAEFLVSMLPEATDNSIMMIGDGQESGGDYMALETRGGNVFYHFKVGGGIATIESDRPINTDIWHKIVVERTGNEGRLIIEYPETTSPRGDSTSTSSIKKEWTGRTNSDDLVSTMKAKNIAFFMGGVPKMVPDVMQNRQADACVSGLSLNHESMGFWNYKSYSGPKPGRNCLISPAGLLAAPTTDDGAGLPSQQIWRFRGLGSYIRIAREDTPFLTTQQAPAHFVGFTMETLQDNSLLFLVGQSTEQFMALEVVDGKLKMSWNFGFPDGPASSTVADIEDVNASQSPIRIRAGVAPRYRMIVMSVNLRLKLQKEFQNGSPNITGDLYLGGMWYNDINPSFYDVLSNVNVSYRGCLSSLNFNSQTFDIQNAIENVGVTRGCRKETAEDFSLEGTSYIMTESALRDAQLDGMVAIESDSPTGTILAAKDPVVSVDTEVIRPEMIDPNDPGESALGGGDNSNDGLDAETETDASSAENVEINGNAAAEQPDNAPPADTEAPEPSTHIIPPIGDEFARFALPPDTKTDDEFQPEAATGTLLPVVLIVIGVIVSIVLIGAVVSALLKSSLVSGGAAPPPPAAASPEQMPLNDVQAQRTAQMDW</sequence>
<feature type="coiled-coil region" evidence="14">
    <location>
        <begin position="2537"/>
        <end position="2618"/>
    </location>
</feature>
<evidence type="ECO:0000256" key="3">
    <source>
        <dbReference type="ARBA" id="ARBA00022530"/>
    </source>
</evidence>
<dbReference type="InterPro" id="IPR050440">
    <property type="entry name" value="Laminin/Netrin_ECM"/>
</dbReference>
<dbReference type="Pfam" id="PF00053">
    <property type="entry name" value="EGF_laminin"/>
    <property type="match status" value="18"/>
</dbReference>
<feature type="disulfide bond" evidence="13">
    <location>
        <begin position="588"/>
        <end position="605"/>
    </location>
</feature>
<gene>
    <name evidence="23" type="primary">Lama5</name>
</gene>
<dbReference type="PROSITE" id="PS50026">
    <property type="entry name" value="EGF_3"/>
    <property type="match status" value="1"/>
</dbReference>
<evidence type="ECO:0000259" key="19">
    <source>
        <dbReference type="PROSITE" id="PS50026"/>
    </source>
</evidence>
<feature type="domain" description="Laminin G" evidence="18">
    <location>
        <begin position="2958"/>
        <end position="3144"/>
    </location>
</feature>
<feature type="disulfide bond" evidence="13">
    <location>
        <begin position="634"/>
        <end position="651"/>
    </location>
</feature>
<dbReference type="Gene3D" id="2.60.120.260">
    <property type="entry name" value="Galactose-binding domain-like"/>
    <property type="match status" value="1"/>
</dbReference>
<evidence type="ECO:0000256" key="9">
    <source>
        <dbReference type="ARBA" id="ARBA00023157"/>
    </source>
</evidence>
<evidence type="ECO:0000256" key="6">
    <source>
        <dbReference type="ARBA" id="ARBA00022869"/>
    </source>
</evidence>
<feature type="domain" description="Laminin EGF-like" evidence="20">
    <location>
        <begin position="1387"/>
        <end position="1435"/>
    </location>
</feature>
<dbReference type="InterPro" id="IPR001791">
    <property type="entry name" value="Laminin_G"/>
</dbReference>
<feature type="disulfide bond" evidence="13">
    <location>
        <begin position="1903"/>
        <end position="1912"/>
    </location>
</feature>
<keyword evidence="16" id="KW-1133">Transmembrane helix</keyword>
<dbReference type="PANTHER" id="PTHR10574:SF406">
    <property type="entry name" value="LAMININ SUBUNIT ALPHA 5"/>
    <property type="match status" value="1"/>
</dbReference>
<evidence type="ECO:0000256" key="8">
    <source>
        <dbReference type="ARBA" id="ARBA00023054"/>
    </source>
</evidence>
<evidence type="ECO:0000256" key="16">
    <source>
        <dbReference type="SAM" id="Phobius"/>
    </source>
</evidence>
<keyword evidence="6" id="KW-0084">Basement membrane</keyword>
<keyword evidence="10" id="KW-0325">Glycoprotein</keyword>
<dbReference type="InterPro" id="IPR013320">
    <property type="entry name" value="ConA-like_dom_sf"/>
</dbReference>
<feature type="domain" description="Laminin EGF-like" evidence="20">
    <location>
        <begin position="403"/>
        <end position="447"/>
    </location>
</feature>
<evidence type="ECO:0000259" key="21">
    <source>
        <dbReference type="PROSITE" id="PS51115"/>
    </source>
</evidence>
<dbReference type="FunFam" id="2.10.25.10:FF:000090">
    <property type="entry name" value="laminin subunit alpha"/>
    <property type="match status" value="1"/>
</dbReference>
<keyword evidence="11 13" id="KW-0424">Laminin EGF-like domain</keyword>
<evidence type="ECO:0000256" key="12">
    <source>
        <dbReference type="PROSITE-ProRule" id="PRU00076"/>
    </source>
</evidence>
<feature type="domain" description="Laminin IV type A" evidence="21">
    <location>
        <begin position="1601"/>
        <end position="1791"/>
    </location>
</feature>
<feature type="domain" description="Laminin EGF-like" evidence="20">
    <location>
        <begin position="1933"/>
        <end position="1986"/>
    </location>
</feature>
<dbReference type="GO" id="GO:0009887">
    <property type="term" value="P:animal organ morphogenesis"/>
    <property type="evidence" value="ECO:0007669"/>
    <property type="project" value="TreeGrafter"/>
</dbReference>
<evidence type="ECO:0000256" key="15">
    <source>
        <dbReference type="SAM" id="MobiDB-lite"/>
    </source>
</evidence>
<feature type="disulfide bond" evidence="13">
    <location>
        <begin position="1970"/>
        <end position="1984"/>
    </location>
</feature>
<dbReference type="FunFam" id="2.10.25.10:FF:000084">
    <property type="entry name" value="Laminin subunit alpha 3"/>
    <property type="match status" value="1"/>
</dbReference>
<feature type="disulfide bond" evidence="13">
    <location>
        <begin position="542"/>
        <end position="559"/>
    </location>
</feature>
<dbReference type="GO" id="GO:0005102">
    <property type="term" value="F:signaling receptor binding"/>
    <property type="evidence" value="ECO:0007669"/>
    <property type="project" value="InterPro"/>
</dbReference>
<feature type="disulfide bond" evidence="13">
    <location>
        <begin position="1551"/>
        <end position="1560"/>
    </location>
</feature>
<dbReference type="Gene3D" id="2.170.300.10">
    <property type="entry name" value="Tie2 ligand-binding domain superfamily"/>
    <property type="match status" value="1"/>
</dbReference>
<comment type="caution">
    <text evidence="12">Lacks conserved residue(s) required for the propagation of feature annotation.</text>
</comment>
<evidence type="ECO:0000256" key="10">
    <source>
        <dbReference type="ARBA" id="ARBA00023180"/>
    </source>
</evidence>
<feature type="domain" description="EGF-like" evidence="19">
    <location>
        <begin position="2079"/>
        <end position="2108"/>
    </location>
</feature>
<dbReference type="PROSITE" id="PS51117">
    <property type="entry name" value="LAMININ_NTER"/>
    <property type="match status" value="1"/>
</dbReference>
<name>A0A6F9DIX3_9ASCI</name>
<evidence type="ECO:0000256" key="14">
    <source>
        <dbReference type="SAM" id="Coils"/>
    </source>
</evidence>
<dbReference type="Pfam" id="PF06008">
    <property type="entry name" value="Laminin_I"/>
    <property type="match status" value="1"/>
</dbReference>
<keyword evidence="4 17" id="KW-0732">Signal</keyword>
<feature type="chain" id="PRO_5026218078" evidence="17">
    <location>
        <begin position="17"/>
        <end position="3362"/>
    </location>
</feature>
<dbReference type="FunFam" id="2.10.25.10:FF:000011">
    <property type="entry name" value="Cadherin EGF LAG seven-pass G-type receptor"/>
    <property type="match status" value="1"/>
</dbReference>
<feature type="disulfide bond" evidence="13">
    <location>
        <begin position="1411"/>
        <end position="1420"/>
    </location>
</feature>
<dbReference type="GO" id="GO:0005604">
    <property type="term" value="C:basement membrane"/>
    <property type="evidence" value="ECO:0007669"/>
    <property type="project" value="UniProtKB-SubCell"/>
</dbReference>
<dbReference type="PROSITE" id="PS51115">
    <property type="entry name" value="LAMININ_IVA"/>
    <property type="match status" value="1"/>
</dbReference>
<keyword evidence="16" id="KW-0812">Transmembrane</keyword>
<evidence type="ECO:0000259" key="20">
    <source>
        <dbReference type="PROSITE" id="PS50027"/>
    </source>
</evidence>
<dbReference type="Pfam" id="PF02210">
    <property type="entry name" value="Laminin_G_2"/>
    <property type="match status" value="1"/>
</dbReference>
<dbReference type="GO" id="GO:0009888">
    <property type="term" value="P:tissue development"/>
    <property type="evidence" value="ECO:0007669"/>
    <property type="project" value="TreeGrafter"/>
</dbReference>
<dbReference type="PROSITE" id="PS50027">
    <property type="entry name" value="EGF_LAM_2"/>
    <property type="match status" value="14"/>
</dbReference>
<evidence type="ECO:0000256" key="5">
    <source>
        <dbReference type="ARBA" id="ARBA00022737"/>
    </source>
</evidence>
<feature type="disulfide bond" evidence="13">
    <location>
        <begin position="632"/>
        <end position="644"/>
    </location>
</feature>
<evidence type="ECO:0000256" key="11">
    <source>
        <dbReference type="ARBA" id="ARBA00023292"/>
    </source>
</evidence>
<dbReference type="PROSITE" id="PS00022">
    <property type="entry name" value="EGF_1"/>
    <property type="match status" value="2"/>
</dbReference>
<dbReference type="FunFam" id="2.10.25.10:FF:000105">
    <property type="entry name" value="laminin subunit gamma-1"/>
    <property type="match status" value="1"/>
</dbReference>
<feature type="disulfide bond" evidence="13">
    <location>
        <begin position="752"/>
        <end position="761"/>
    </location>
</feature>
<feature type="disulfide bond" evidence="13">
    <location>
        <begin position="703"/>
        <end position="712"/>
    </location>
</feature>
<dbReference type="Pfam" id="PF00055">
    <property type="entry name" value="Laminin_N"/>
    <property type="match status" value="1"/>
</dbReference>
<dbReference type="GO" id="GO:0005576">
    <property type="term" value="C:extracellular region"/>
    <property type="evidence" value="ECO:0007669"/>
    <property type="project" value="UniProtKB-ARBA"/>
</dbReference>
<keyword evidence="7" id="KW-0130">Cell adhesion</keyword>
<feature type="disulfide bond" evidence="13">
    <location>
        <begin position="423"/>
        <end position="432"/>
    </location>
</feature>
<feature type="domain" description="Laminin EGF-like" evidence="20">
    <location>
        <begin position="586"/>
        <end position="631"/>
    </location>
</feature>
<evidence type="ECO:0000259" key="18">
    <source>
        <dbReference type="PROSITE" id="PS50025"/>
    </source>
</evidence>
<feature type="domain" description="Laminin EGF-like" evidence="20">
    <location>
        <begin position="1987"/>
        <end position="2033"/>
    </location>
</feature>
<dbReference type="SMART" id="SM00181">
    <property type="entry name" value="EGF"/>
    <property type="match status" value="10"/>
</dbReference>